<evidence type="ECO:0000313" key="2">
    <source>
        <dbReference type="Proteomes" id="UP000018234"/>
    </source>
</evidence>
<dbReference type="EMBL" id="AVFO01000040">
    <property type="protein sequence ID" value="ESU24089.1"/>
    <property type="molecule type" value="Genomic_DNA"/>
</dbReference>
<keyword evidence="2" id="KW-1185">Reference proteome</keyword>
<name>A0ABN0QF85_9FLAO</name>
<reference evidence="1 2" key="1">
    <citation type="submission" date="2013-08" db="EMBL/GenBank/DDBJ databases">
        <title>Flavobacterium saliperosum type strain genome sequencing.</title>
        <authorList>
            <person name="Lee K."/>
            <person name="Yi H."/>
            <person name="Park S."/>
            <person name="Chun J."/>
        </authorList>
    </citation>
    <scope>NUCLEOTIDE SEQUENCE [LARGE SCALE GENOMIC DNA]</scope>
    <source>
        <strain evidence="1 2">S13</strain>
    </source>
</reference>
<accession>A0ABN0QF85</accession>
<proteinExistence type="predicted"/>
<gene>
    <name evidence="1" type="ORF">FSS13T_20590</name>
</gene>
<comment type="caution">
    <text evidence="1">The sequence shown here is derived from an EMBL/GenBank/DDBJ whole genome shotgun (WGS) entry which is preliminary data.</text>
</comment>
<dbReference type="Proteomes" id="UP000018234">
    <property type="component" value="Unassembled WGS sequence"/>
</dbReference>
<organism evidence="1 2">
    <name type="scientific">Flavobacterium saliperosum S13</name>
    <dbReference type="NCBI Taxonomy" id="1341155"/>
    <lineage>
        <taxon>Bacteria</taxon>
        <taxon>Pseudomonadati</taxon>
        <taxon>Bacteroidota</taxon>
        <taxon>Flavobacteriia</taxon>
        <taxon>Flavobacteriales</taxon>
        <taxon>Flavobacteriaceae</taxon>
        <taxon>Flavobacterium</taxon>
    </lineage>
</organism>
<sequence>MRDSSGNPFGELFLFPKRLERPDSYREARPFFGTRPKQKTGVTQNLFAFHKKTHFN</sequence>
<evidence type="ECO:0000313" key="1">
    <source>
        <dbReference type="EMBL" id="ESU24089.1"/>
    </source>
</evidence>
<protein>
    <submittedName>
        <fullName evidence="1">Uncharacterized protein</fullName>
    </submittedName>
</protein>